<evidence type="ECO:0000256" key="1">
    <source>
        <dbReference type="SAM" id="Coils"/>
    </source>
</evidence>
<reference evidence="3 4" key="1">
    <citation type="submission" date="2019-02" db="EMBL/GenBank/DDBJ databases">
        <title>Deep-cultivation of Planctomycetes and their phenomic and genomic characterization uncovers novel biology.</title>
        <authorList>
            <person name="Wiegand S."/>
            <person name="Jogler M."/>
            <person name="Boedeker C."/>
            <person name="Pinto D."/>
            <person name="Vollmers J."/>
            <person name="Rivas-Marin E."/>
            <person name="Kohn T."/>
            <person name="Peeters S.H."/>
            <person name="Heuer A."/>
            <person name="Rast P."/>
            <person name="Oberbeckmann S."/>
            <person name="Bunk B."/>
            <person name="Jeske O."/>
            <person name="Meyerdierks A."/>
            <person name="Storesund J.E."/>
            <person name="Kallscheuer N."/>
            <person name="Luecker S."/>
            <person name="Lage O.M."/>
            <person name="Pohl T."/>
            <person name="Merkel B.J."/>
            <person name="Hornburger P."/>
            <person name="Mueller R.-W."/>
            <person name="Bruemmer F."/>
            <person name="Labrenz M."/>
            <person name="Spormann A.M."/>
            <person name="Op den Camp H."/>
            <person name="Overmann J."/>
            <person name="Amann R."/>
            <person name="Jetten M.S.M."/>
            <person name="Mascher T."/>
            <person name="Medema M.H."/>
            <person name="Devos D.P."/>
            <person name="Kaster A.-K."/>
            <person name="Ovreas L."/>
            <person name="Rohde M."/>
            <person name="Galperin M.Y."/>
            <person name="Jogler C."/>
        </authorList>
    </citation>
    <scope>NUCLEOTIDE SEQUENCE [LARGE SCALE GENOMIC DNA]</scope>
    <source>
        <strain evidence="3 4">EC9</strain>
    </source>
</reference>
<organism evidence="3 4">
    <name type="scientific">Rosistilla ulvae</name>
    <dbReference type="NCBI Taxonomy" id="1930277"/>
    <lineage>
        <taxon>Bacteria</taxon>
        <taxon>Pseudomonadati</taxon>
        <taxon>Planctomycetota</taxon>
        <taxon>Planctomycetia</taxon>
        <taxon>Pirellulales</taxon>
        <taxon>Pirellulaceae</taxon>
        <taxon>Rosistilla</taxon>
    </lineage>
</organism>
<keyword evidence="1" id="KW-0175">Coiled coil</keyword>
<name>A0A517LTW5_9BACT</name>
<evidence type="ECO:0000313" key="3">
    <source>
        <dbReference type="EMBL" id="QDS86065.1"/>
    </source>
</evidence>
<protein>
    <recommendedName>
        <fullName evidence="5">IncA protein</fullName>
    </recommendedName>
</protein>
<dbReference type="KEGG" id="ruv:EC9_02230"/>
<feature type="compositionally biased region" description="Polar residues" evidence="2">
    <location>
        <begin position="433"/>
        <end position="451"/>
    </location>
</feature>
<feature type="coiled-coil region" evidence="1">
    <location>
        <begin position="68"/>
        <end position="147"/>
    </location>
</feature>
<accession>A0A517LTW5</accession>
<feature type="compositionally biased region" description="Polar residues" evidence="2">
    <location>
        <begin position="357"/>
        <end position="379"/>
    </location>
</feature>
<feature type="region of interest" description="Disordered" evidence="2">
    <location>
        <begin position="318"/>
        <end position="539"/>
    </location>
</feature>
<feature type="compositionally biased region" description="Polar residues" evidence="2">
    <location>
        <begin position="387"/>
        <end position="409"/>
    </location>
</feature>
<dbReference type="AlphaFoldDB" id="A0A517LTW5"/>
<gene>
    <name evidence="3" type="ORF">EC9_02230</name>
</gene>
<evidence type="ECO:0000313" key="4">
    <source>
        <dbReference type="Proteomes" id="UP000319557"/>
    </source>
</evidence>
<sequence>MSRRRRPGLAPSLFPFLAVLVCTLGTLILLLALVAKDAKDSAEQVAQQQRQEMLQEVTEVAQQERWRADELQNVRDQQTQVLEERRSELAHVEDHLRRVKRQLEALQSEIRSALIEDTDEAELKSKIEELTAEIEDKKESLEDLKERNAGRRPRVAIMPHRGPNGTQRRPIYLECSANQIVLQPEGVRITIDELRGPTGPGNPLDAALRTIRNYWESQGTSGSEPPYPLLIVRPDGIMAYTAARVSMTAWDDQFGYELVPADVELAFPKPDNVLAERTEKVVAESVRRRATMISAVPSRYRQGLSGSDPIGEAIDDATQRQSTGFASRRSGNHPGQSPTGSGYSGGNGPGMQEPMQRWNQNFGSSVANSSDGSTGQYSPGSIAGQPGSPQQSTPGSMSGQTGASQSTGQPPGGSPADSNSLSLSPPGGAGSNFGSPGETQGTAGSNATGSDYGSADAGEGTEADASGQSSAAAGGIAADGSAAAGQTSAQQMGSGTDASTDADAAQNASVSASVSASAPLSQQRGSGWAMRGSKGASDGPAVVRNVKVQCYGNRLVMIGDSSNDTDVILVDPADPSAAVVRLAGLVRQRVDNWGLALAGGRWQPVLQVAIAPGGEANFNQLNTLLHGSGIGVDGRSVR</sequence>
<evidence type="ECO:0008006" key="5">
    <source>
        <dbReference type="Google" id="ProtNLM"/>
    </source>
</evidence>
<dbReference type="Proteomes" id="UP000319557">
    <property type="component" value="Chromosome"/>
</dbReference>
<keyword evidence="4" id="KW-1185">Reference proteome</keyword>
<feature type="compositionally biased region" description="Low complexity" evidence="2">
    <location>
        <begin position="463"/>
        <end position="518"/>
    </location>
</feature>
<dbReference type="EMBL" id="CP036261">
    <property type="protein sequence ID" value="QDS86065.1"/>
    <property type="molecule type" value="Genomic_DNA"/>
</dbReference>
<evidence type="ECO:0000256" key="2">
    <source>
        <dbReference type="SAM" id="MobiDB-lite"/>
    </source>
</evidence>
<proteinExistence type="predicted"/>